<keyword evidence="2" id="KW-0560">Oxidoreductase</keyword>
<dbReference type="InterPro" id="IPR029068">
    <property type="entry name" value="Glyas_Bleomycin-R_OHBP_Dase"/>
</dbReference>
<proteinExistence type="predicted"/>
<dbReference type="GO" id="GO:0051213">
    <property type="term" value="F:dioxygenase activity"/>
    <property type="evidence" value="ECO:0007669"/>
    <property type="project" value="UniProtKB-KW"/>
</dbReference>
<dbReference type="InterPro" id="IPR037523">
    <property type="entry name" value="VOC_core"/>
</dbReference>
<feature type="domain" description="VOC" evidence="1">
    <location>
        <begin position="143"/>
        <end position="268"/>
    </location>
</feature>
<dbReference type="Pfam" id="PF22632">
    <property type="entry name" value="BphC_D1"/>
    <property type="match status" value="1"/>
</dbReference>
<gene>
    <name evidence="2" type="ORF">SAMN05428957_10118</name>
</gene>
<name>A0A1G9NVF2_9BURK</name>
<dbReference type="Gene3D" id="3.10.180.10">
    <property type="entry name" value="2,3-Dihydroxybiphenyl 1,2-Dioxygenase, domain 1"/>
    <property type="match status" value="2"/>
</dbReference>
<feature type="domain" description="VOC" evidence="1">
    <location>
        <begin position="6"/>
        <end position="120"/>
    </location>
</feature>
<dbReference type="PROSITE" id="PS51819">
    <property type="entry name" value="VOC"/>
    <property type="match status" value="2"/>
</dbReference>
<dbReference type="SUPFAM" id="SSF54593">
    <property type="entry name" value="Glyoxalase/Bleomycin resistance protein/Dihydroxybiphenyl dioxygenase"/>
    <property type="match status" value="2"/>
</dbReference>
<reference evidence="3" key="1">
    <citation type="submission" date="2016-10" db="EMBL/GenBank/DDBJ databases">
        <authorList>
            <person name="Varghese N."/>
            <person name="Submissions S."/>
        </authorList>
    </citation>
    <scope>NUCLEOTIDE SEQUENCE [LARGE SCALE GENOMIC DNA]</scope>
    <source>
        <strain evidence="3">EPL6</strain>
    </source>
</reference>
<sequence length="304" mass="33845">MMEIRGLAYVVAESTDVQRWSDYARDVLGMMATPGEGGALQIKMDERQFRFQVLPGESDRYLASGWEVANRDAFAQALKVLDQAKQAYELADEALCRQRGVQQMAVVRDPSGNRHEIVWGFKSDFKHFASPQGVSKFITGDYGMGHTVLPAPDFEATVVFARDVLGFGLADIYNFRPGGDAGPVVRIHFFHCANGRHHSLALAEFPVPSGCVHVMVEVENMPEVGRAMDRMKAQRVVQTATLGQHTNDKMISFYMRSPSNFDVEYGYGGAIVDWDKHITHEFTQVSLWGHDFSIARPAEPAQAA</sequence>
<dbReference type="Proteomes" id="UP000198552">
    <property type="component" value="Unassembled WGS sequence"/>
</dbReference>
<dbReference type="Pfam" id="PF00903">
    <property type="entry name" value="Glyoxalase"/>
    <property type="match status" value="1"/>
</dbReference>
<organism evidence="2 3">
    <name type="scientific">Oryzisolibacter propanilivorax</name>
    <dbReference type="NCBI Taxonomy" id="1527607"/>
    <lineage>
        <taxon>Bacteria</taxon>
        <taxon>Pseudomonadati</taxon>
        <taxon>Pseudomonadota</taxon>
        <taxon>Betaproteobacteria</taxon>
        <taxon>Burkholderiales</taxon>
        <taxon>Comamonadaceae</taxon>
        <taxon>Oryzisolibacter</taxon>
    </lineage>
</organism>
<dbReference type="STRING" id="1527607.SAMN05428957_10118"/>
<keyword evidence="2" id="KW-0223">Dioxygenase</keyword>
<dbReference type="AlphaFoldDB" id="A0A1G9NVF2"/>
<dbReference type="RefSeq" id="WP_091565153.1">
    <property type="nucleotide sequence ID" value="NZ_FNHP01000001.1"/>
</dbReference>
<dbReference type="EMBL" id="FNHP01000001">
    <property type="protein sequence ID" value="SDL90370.1"/>
    <property type="molecule type" value="Genomic_DNA"/>
</dbReference>
<dbReference type="InterPro" id="IPR004360">
    <property type="entry name" value="Glyas_Fos-R_dOase_dom"/>
</dbReference>
<dbReference type="OrthoDB" id="9803142at2"/>
<evidence type="ECO:0000259" key="1">
    <source>
        <dbReference type="PROSITE" id="PS51819"/>
    </source>
</evidence>
<evidence type="ECO:0000313" key="2">
    <source>
        <dbReference type="EMBL" id="SDL90370.1"/>
    </source>
</evidence>
<keyword evidence="3" id="KW-1185">Reference proteome</keyword>
<evidence type="ECO:0000313" key="3">
    <source>
        <dbReference type="Proteomes" id="UP000198552"/>
    </source>
</evidence>
<accession>A0A1G9NVF2</accession>
<dbReference type="CDD" id="cd07237">
    <property type="entry name" value="BphC1-RGP6_C_like"/>
    <property type="match status" value="1"/>
</dbReference>
<protein>
    <submittedName>
        <fullName evidence="2">3,4-dihydroxy-9,10-secoandrosta-1,3,5(10)-triene-9,17-dione 4,5-dioxygenase</fullName>
    </submittedName>
</protein>
<dbReference type="CDD" id="cd07252">
    <property type="entry name" value="BphC1-RGP6_N_like"/>
    <property type="match status" value="1"/>
</dbReference>